<feature type="domain" description="HTH marR-type" evidence="1">
    <location>
        <begin position="1"/>
        <end position="144"/>
    </location>
</feature>
<dbReference type="InterPro" id="IPR036390">
    <property type="entry name" value="WH_DNA-bd_sf"/>
</dbReference>
<evidence type="ECO:0000259" key="1">
    <source>
        <dbReference type="PROSITE" id="PS50995"/>
    </source>
</evidence>
<dbReference type="Proteomes" id="UP001151002">
    <property type="component" value="Unassembled WGS sequence"/>
</dbReference>
<proteinExistence type="predicted"/>
<dbReference type="SUPFAM" id="SSF46785">
    <property type="entry name" value="Winged helix' DNA-binding domain"/>
    <property type="match status" value="1"/>
</dbReference>
<dbReference type="InterPro" id="IPR000835">
    <property type="entry name" value="HTH_MarR-typ"/>
</dbReference>
<evidence type="ECO:0000313" key="2">
    <source>
        <dbReference type="EMBL" id="MCY1136895.1"/>
    </source>
</evidence>
<dbReference type="PROSITE" id="PS50995">
    <property type="entry name" value="HTH_MARR_2"/>
    <property type="match status" value="1"/>
</dbReference>
<organism evidence="2 3">
    <name type="scientific">Paractinoplanes pyxinae</name>
    <dbReference type="NCBI Taxonomy" id="2997416"/>
    <lineage>
        <taxon>Bacteria</taxon>
        <taxon>Bacillati</taxon>
        <taxon>Actinomycetota</taxon>
        <taxon>Actinomycetes</taxon>
        <taxon>Micromonosporales</taxon>
        <taxon>Micromonosporaceae</taxon>
        <taxon>Paractinoplanes</taxon>
    </lineage>
</organism>
<dbReference type="InterPro" id="IPR039422">
    <property type="entry name" value="MarR/SlyA-like"/>
</dbReference>
<accession>A0ABT4ARN0</accession>
<dbReference type="RefSeq" id="WP_267560689.1">
    <property type="nucleotide sequence ID" value="NZ_JAPNTZ010000001.1"/>
</dbReference>
<dbReference type="Pfam" id="PF01047">
    <property type="entry name" value="MarR"/>
    <property type="match status" value="1"/>
</dbReference>
<sequence length="148" mass="16370">MDELAPAQADTWGSLLPVLLWLPAALEGRLKQHGLSHPEFLILWCLAEHRERTMSSLAERSRVTPSHLSRIAARLEKQGWLVRTTDPADARCTIASLTPAGARKYAEAVPTYNKALREHVFDQLTAEQAEQLGGITALIARTLDPHTS</sequence>
<dbReference type="SMART" id="SM00347">
    <property type="entry name" value="HTH_MARR"/>
    <property type="match status" value="1"/>
</dbReference>
<keyword evidence="3" id="KW-1185">Reference proteome</keyword>
<protein>
    <submittedName>
        <fullName evidence="2">MarR family transcriptional regulator</fullName>
    </submittedName>
</protein>
<dbReference type="PRINTS" id="PR00598">
    <property type="entry name" value="HTHMARR"/>
</dbReference>
<dbReference type="PANTHER" id="PTHR33164">
    <property type="entry name" value="TRANSCRIPTIONAL REGULATOR, MARR FAMILY"/>
    <property type="match status" value="1"/>
</dbReference>
<dbReference type="Gene3D" id="1.10.10.10">
    <property type="entry name" value="Winged helix-like DNA-binding domain superfamily/Winged helix DNA-binding domain"/>
    <property type="match status" value="1"/>
</dbReference>
<comment type="caution">
    <text evidence="2">The sequence shown here is derived from an EMBL/GenBank/DDBJ whole genome shotgun (WGS) entry which is preliminary data.</text>
</comment>
<dbReference type="EMBL" id="JAPNTZ010000001">
    <property type="protein sequence ID" value="MCY1136895.1"/>
    <property type="molecule type" value="Genomic_DNA"/>
</dbReference>
<evidence type="ECO:0000313" key="3">
    <source>
        <dbReference type="Proteomes" id="UP001151002"/>
    </source>
</evidence>
<name>A0ABT4ARN0_9ACTN</name>
<reference evidence="2" key="1">
    <citation type="submission" date="2022-11" db="EMBL/GenBank/DDBJ databases">
        <authorList>
            <person name="Somphong A."/>
            <person name="Phongsopitanun W."/>
        </authorList>
    </citation>
    <scope>NUCLEOTIDE SEQUENCE</scope>
    <source>
        <strain evidence="2">Pm04-4</strain>
    </source>
</reference>
<gene>
    <name evidence="2" type="ORF">OWR29_02725</name>
</gene>
<dbReference type="InterPro" id="IPR036388">
    <property type="entry name" value="WH-like_DNA-bd_sf"/>
</dbReference>
<dbReference type="PANTHER" id="PTHR33164:SF99">
    <property type="entry name" value="MARR FAMILY REGULATORY PROTEIN"/>
    <property type="match status" value="1"/>
</dbReference>